<evidence type="ECO:0000313" key="3">
    <source>
        <dbReference type="EMBL" id="KAH0544654.1"/>
    </source>
</evidence>
<evidence type="ECO:0000256" key="1">
    <source>
        <dbReference type="SAM" id="MobiDB-lite"/>
    </source>
</evidence>
<feature type="region of interest" description="Disordered" evidence="1">
    <location>
        <begin position="183"/>
        <end position="274"/>
    </location>
</feature>
<dbReference type="AlphaFoldDB" id="A0A9P8I7B2"/>
<evidence type="ECO:0000256" key="2">
    <source>
        <dbReference type="SAM" id="Phobius"/>
    </source>
</evidence>
<keyword evidence="2" id="KW-0472">Membrane</keyword>
<keyword evidence="4" id="KW-1185">Reference proteome</keyword>
<sequence>MSGNGTGKSFRSSICLIFSTTLNGSSSSAALDAASSPGLFHTSSPVQPYGTSSTVNVIPVPTSGSGQTSGSKGLSSSGKIAVAVVVPVAAVALIIFILLFLLKRHRKKRAAEADRRKEVEEYGYNPNQDPTLPAIATAADKGAYETGQADGYRGWGQTPAAAGGRKVSSLPGGNGLVGAAYSDGHGSPPGTFSQASDVHSGDSLIQNPHHPEDSSTLAAMGGGPAAGENRQLDIHRGASNASSQYSAAARSELSGDGPIPVGPNHPQYYGGDGPYEVEGNYHPGGAYGDGAYQPHTGGQPVIRDVQARRNTRIENPTVFPQQGNAGISRNF</sequence>
<feature type="transmembrane region" description="Helical" evidence="2">
    <location>
        <begin position="80"/>
        <end position="102"/>
    </location>
</feature>
<name>A0A9P8I7B2_9PEZI</name>
<dbReference type="Proteomes" id="UP000698800">
    <property type="component" value="Unassembled WGS sequence"/>
</dbReference>
<evidence type="ECO:0008006" key="5">
    <source>
        <dbReference type="Google" id="ProtNLM"/>
    </source>
</evidence>
<organism evidence="3 4">
    <name type="scientific">Glutinoglossum americanum</name>
    <dbReference type="NCBI Taxonomy" id="1670608"/>
    <lineage>
        <taxon>Eukaryota</taxon>
        <taxon>Fungi</taxon>
        <taxon>Dikarya</taxon>
        <taxon>Ascomycota</taxon>
        <taxon>Pezizomycotina</taxon>
        <taxon>Geoglossomycetes</taxon>
        <taxon>Geoglossales</taxon>
        <taxon>Geoglossaceae</taxon>
        <taxon>Glutinoglossum</taxon>
    </lineage>
</organism>
<gene>
    <name evidence="3" type="ORF">FGG08_001159</name>
</gene>
<reference evidence="3" key="1">
    <citation type="submission" date="2021-03" db="EMBL/GenBank/DDBJ databases">
        <title>Comparative genomics and phylogenomic investigation of the class Geoglossomycetes provide insights into ecological specialization and systematics.</title>
        <authorList>
            <person name="Melie T."/>
            <person name="Pirro S."/>
            <person name="Miller A.N."/>
            <person name="Quandt A."/>
        </authorList>
    </citation>
    <scope>NUCLEOTIDE SEQUENCE</scope>
    <source>
        <strain evidence="3">GBOQ0MN5Z8</strain>
    </source>
</reference>
<proteinExistence type="predicted"/>
<feature type="compositionally biased region" description="Low complexity" evidence="1">
    <location>
        <begin position="238"/>
        <end position="251"/>
    </location>
</feature>
<accession>A0A9P8I7B2</accession>
<evidence type="ECO:0000313" key="4">
    <source>
        <dbReference type="Proteomes" id="UP000698800"/>
    </source>
</evidence>
<protein>
    <recommendedName>
        <fullName evidence="5">Transmembrane protein</fullName>
    </recommendedName>
</protein>
<dbReference type="EMBL" id="JAGHQL010000015">
    <property type="protein sequence ID" value="KAH0544654.1"/>
    <property type="molecule type" value="Genomic_DNA"/>
</dbReference>
<dbReference type="OrthoDB" id="5411678at2759"/>
<keyword evidence="2" id="KW-0812">Transmembrane</keyword>
<keyword evidence="2" id="KW-1133">Transmembrane helix</keyword>
<comment type="caution">
    <text evidence="3">The sequence shown here is derived from an EMBL/GenBank/DDBJ whole genome shotgun (WGS) entry which is preliminary data.</text>
</comment>